<dbReference type="InterPro" id="IPR002213">
    <property type="entry name" value="UDP_glucos_trans"/>
</dbReference>
<dbReference type="EMBL" id="KZ772711">
    <property type="protein sequence ID" value="PTQ40596.1"/>
    <property type="molecule type" value="Genomic_DNA"/>
</dbReference>
<keyword evidence="6" id="KW-1185">Reference proteome</keyword>
<dbReference type="Gramene" id="Mp3g17090.1">
    <property type="protein sequence ID" value="Mp3g17090.1.cds"/>
    <property type="gene ID" value="Mp3g17090"/>
</dbReference>
<evidence type="ECO:0000256" key="2">
    <source>
        <dbReference type="ARBA" id="ARBA00022679"/>
    </source>
</evidence>
<gene>
    <name evidence="5" type="ORF">MARPO_0039s0085</name>
</gene>
<dbReference type="AlphaFoldDB" id="A0A2R6X3D9"/>
<dbReference type="PROSITE" id="PS00375">
    <property type="entry name" value="UDPGT"/>
    <property type="match status" value="1"/>
</dbReference>
<dbReference type="EC" id="2.4.1.-" evidence="4"/>
<dbReference type="GO" id="GO:0008194">
    <property type="term" value="F:UDP-glycosyltransferase activity"/>
    <property type="evidence" value="ECO:0007669"/>
    <property type="project" value="InterPro"/>
</dbReference>
<comment type="similarity">
    <text evidence="1 3">Belongs to the UDP-glycosyltransferase family.</text>
</comment>
<dbReference type="FunFam" id="3.40.50.2000:FF:000056">
    <property type="entry name" value="Glycosyltransferase"/>
    <property type="match status" value="1"/>
</dbReference>
<dbReference type="Proteomes" id="UP000244005">
    <property type="component" value="Unassembled WGS sequence"/>
</dbReference>
<organism evidence="5 6">
    <name type="scientific">Marchantia polymorpha</name>
    <name type="common">Common liverwort</name>
    <name type="synonym">Marchantia aquatica</name>
    <dbReference type="NCBI Taxonomy" id="3197"/>
    <lineage>
        <taxon>Eukaryota</taxon>
        <taxon>Viridiplantae</taxon>
        <taxon>Streptophyta</taxon>
        <taxon>Embryophyta</taxon>
        <taxon>Marchantiophyta</taxon>
        <taxon>Marchantiopsida</taxon>
        <taxon>Marchantiidae</taxon>
        <taxon>Marchantiales</taxon>
        <taxon>Marchantiaceae</taxon>
        <taxon>Marchantia</taxon>
    </lineage>
</organism>
<protein>
    <recommendedName>
        <fullName evidence="4">Glycosyltransferase</fullName>
        <ecNumber evidence="4">2.4.1.-</ecNumber>
    </recommendedName>
</protein>
<name>A0A2R6X3D9_MARPO</name>
<dbReference type="InterPro" id="IPR035595">
    <property type="entry name" value="UDP_glycos_trans_CS"/>
</dbReference>
<dbReference type="Pfam" id="PF00201">
    <property type="entry name" value="UDPGT"/>
    <property type="match status" value="1"/>
</dbReference>
<dbReference type="PANTHER" id="PTHR48045:SF31">
    <property type="entry name" value="UDP-GLYCOSYLTRANSFERASE 76B1-LIKE"/>
    <property type="match status" value="1"/>
</dbReference>
<evidence type="ECO:0000256" key="4">
    <source>
        <dbReference type="RuleBase" id="RU362057"/>
    </source>
</evidence>
<evidence type="ECO:0000256" key="3">
    <source>
        <dbReference type="RuleBase" id="RU003718"/>
    </source>
</evidence>
<accession>A0A2R6X3D9</accession>
<keyword evidence="2 3" id="KW-0808">Transferase</keyword>
<sequence>MGSHVERPPRALLFPVVASGHWGPFLQLILQLATKKLNFTLLADRGRCDELKAYQAKGAFATLDVEFLEVYTDPSTLSLRKDLVPAMWTNLESFISNGEFDPSRYTCMISDMFLYFCQDLADKWGIPNYFYVTCPTYFGLVLLHGEGIVDGGWIPQNPVKRKQFLDLPGLEMFTGGDMPMALTEMEPDLFHLLPRAIKGSAGLVFNSFEEFEKKPLSDLRDQLKLNAMPGKGPPTVFTIGPLLLLPGIPGALDDTKPVEKSESIAWLDKQQKSSVLFICFGSQRELPEPLITGIASGLEDTGVPFLWALRIPPQSSKIESLPEGFESRTQSRGLVLTSWVPQQEILLHPSVGGFLTHCGWNSILESMLGGVPIAAFPLYAEQRMNQRYMVNAVKTAVAIEGEHGQYEAKEIAAAIMRLLKGKEGVEARQNMQIMKEMAYAAMEEGGSSHKNLQNFLAEVQRVR</sequence>
<keyword evidence="3" id="KW-0328">Glycosyltransferase</keyword>
<dbReference type="OMA" id="KSESIAW"/>
<dbReference type="SUPFAM" id="SSF53756">
    <property type="entry name" value="UDP-Glycosyltransferase/glycogen phosphorylase"/>
    <property type="match status" value="1"/>
</dbReference>
<evidence type="ECO:0000313" key="6">
    <source>
        <dbReference type="Proteomes" id="UP000244005"/>
    </source>
</evidence>
<reference evidence="6" key="1">
    <citation type="journal article" date="2017" name="Cell">
        <title>Insights into land plant evolution garnered from the Marchantia polymorpha genome.</title>
        <authorList>
            <person name="Bowman J.L."/>
            <person name="Kohchi T."/>
            <person name="Yamato K.T."/>
            <person name="Jenkins J."/>
            <person name="Shu S."/>
            <person name="Ishizaki K."/>
            <person name="Yamaoka S."/>
            <person name="Nishihama R."/>
            <person name="Nakamura Y."/>
            <person name="Berger F."/>
            <person name="Adam C."/>
            <person name="Aki S.S."/>
            <person name="Althoff F."/>
            <person name="Araki T."/>
            <person name="Arteaga-Vazquez M.A."/>
            <person name="Balasubrmanian S."/>
            <person name="Barry K."/>
            <person name="Bauer D."/>
            <person name="Boehm C.R."/>
            <person name="Briginshaw L."/>
            <person name="Caballero-Perez J."/>
            <person name="Catarino B."/>
            <person name="Chen F."/>
            <person name="Chiyoda S."/>
            <person name="Chovatia M."/>
            <person name="Davies K.M."/>
            <person name="Delmans M."/>
            <person name="Demura T."/>
            <person name="Dierschke T."/>
            <person name="Dolan L."/>
            <person name="Dorantes-Acosta A.E."/>
            <person name="Eklund D.M."/>
            <person name="Florent S.N."/>
            <person name="Flores-Sandoval E."/>
            <person name="Fujiyama A."/>
            <person name="Fukuzawa H."/>
            <person name="Galik B."/>
            <person name="Grimanelli D."/>
            <person name="Grimwood J."/>
            <person name="Grossniklaus U."/>
            <person name="Hamada T."/>
            <person name="Haseloff J."/>
            <person name="Hetherington A.J."/>
            <person name="Higo A."/>
            <person name="Hirakawa Y."/>
            <person name="Hundley H.N."/>
            <person name="Ikeda Y."/>
            <person name="Inoue K."/>
            <person name="Inoue S.I."/>
            <person name="Ishida S."/>
            <person name="Jia Q."/>
            <person name="Kakita M."/>
            <person name="Kanazawa T."/>
            <person name="Kawai Y."/>
            <person name="Kawashima T."/>
            <person name="Kennedy M."/>
            <person name="Kinose K."/>
            <person name="Kinoshita T."/>
            <person name="Kohara Y."/>
            <person name="Koide E."/>
            <person name="Komatsu K."/>
            <person name="Kopischke S."/>
            <person name="Kubo M."/>
            <person name="Kyozuka J."/>
            <person name="Lagercrantz U."/>
            <person name="Lin S.S."/>
            <person name="Lindquist E."/>
            <person name="Lipzen A.M."/>
            <person name="Lu C.W."/>
            <person name="De Luna E."/>
            <person name="Martienssen R.A."/>
            <person name="Minamino N."/>
            <person name="Mizutani M."/>
            <person name="Mizutani M."/>
            <person name="Mochizuki N."/>
            <person name="Monte I."/>
            <person name="Mosher R."/>
            <person name="Nagasaki H."/>
            <person name="Nakagami H."/>
            <person name="Naramoto S."/>
            <person name="Nishitani K."/>
            <person name="Ohtani M."/>
            <person name="Okamoto T."/>
            <person name="Okumura M."/>
            <person name="Phillips J."/>
            <person name="Pollak B."/>
            <person name="Reinders A."/>
            <person name="Rovekamp M."/>
            <person name="Sano R."/>
            <person name="Sawa S."/>
            <person name="Schmid M.W."/>
            <person name="Shirakawa M."/>
            <person name="Solano R."/>
            <person name="Spunde A."/>
            <person name="Suetsugu N."/>
            <person name="Sugano S."/>
            <person name="Sugiyama A."/>
            <person name="Sun R."/>
            <person name="Suzuki Y."/>
            <person name="Takenaka M."/>
            <person name="Takezawa D."/>
            <person name="Tomogane H."/>
            <person name="Tsuzuki M."/>
            <person name="Ueda T."/>
            <person name="Umeda M."/>
            <person name="Ward J.M."/>
            <person name="Watanabe Y."/>
            <person name="Yazaki K."/>
            <person name="Yokoyama R."/>
            <person name="Yoshitake Y."/>
            <person name="Yotsui I."/>
            <person name="Zachgo S."/>
            <person name="Schmutz J."/>
        </authorList>
    </citation>
    <scope>NUCLEOTIDE SEQUENCE [LARGE SCALE GENOMIC DNA]</scope>
    <source>
        <strain evidence="6">Tak-1</strain>
    </source>
</reference>
<evidence type="ECO:0000313" key="5">
    <source>
        <dbReference type="EMBL" id="PTQ40596.1"/>
    </source>
</evidence>
<proteinExistence type="inferred from homology"/>
<dbReference type="Gene3D" id="3.40.50.2000">
    <property type="entry name" value="Glycogen Phosphorylase B"/>
    <property type="match status" value="2"/>
</dbReference>
<dbReference type="PANTHER" id="PTHR48045">
    <property type="entry name" value="UDP-GLYCOSYLTRANSFERASE 72B1"/>
    <property type="match status" value="1"/>
</dbReference>
<evidence type="ECO:0000256" key="1">
    <source>
        <dbReference type="ARBA" id="ARBA00009995"/>
    </source>
</evidence>
<dbReference type="OrthoDB" id="5835829at2759"/>
<dbReference type="CDD" id="cd03784">
    <property type="entry name" value="GT1_Gtf-like"/>
    <property type="match status" value="1"/>
</dbReference>